<comment type="similarity">
    <text evidence="1">Belongs to the short-chain dehydrogenases/reductases (SDR) family.</text>
</comment>
<name>A0A653B7P4_ECTOL</name>
<organism evidence="2">
    <name type="scientific">Ectopseudomonas oleovorans</name>
    <name type="common">Pseudomonas oleovorans</name>
    <dbReference type="NCBI Taxonomy" id="301"/>
    <lineage>
        <taxon>Bacteria</taxon>
        <taxon>Pseudomonadati</taxon>
        <taxon>Pseudomonadota</taxon>
        <taxon>Gammaproteobacteria</taxon>
        <taxon>Pseudomonadales</taxon>
        <taxon>Pseudomonadaceae</taxon>
        <taxon>Ectopseudomonas</taxon>
    </lineage>
</organism>
<reference evidence="2" key="1">
    <citation type="submission" date="2018-11" db="EMBL/GenBank/DDBJ databases">
        <authorList>
            <consortium name="Genoscope - CEA"/>
            <person name="William W."/>
        </authorList>
    </citation>
    <scope>NUCLEOTIDE SEQUENCE [LARGE SCALE GENOMIC DNA]</scope>
    <source>
        <strain evidence="2">T9AD</strain>
    </source>
</reference>
<proteinExistence type="inferred from homology"/>
<dbReference type="Gene3D" id="3.40.50.720">
    <property type="entry name" value="NAD(P)-binding Rossmann-like Domain"/>
    <property type="match status" value="1"/>
</dbReference>
<dbReference type="Pfam" id="PF13561">
    <property type="entry name" value="adh_short_C2"/>
    <property type="match status" value="1"/>
</dbReference>
<dbReference type="PRINTS" id="PR00080">
    <property type="entry name" value="SDRFAMILY"/>
</dbReference>
<dbReference type="PANTHER" id="PTHR42760:SF40">
    <property type="entry name" value="3-OXOACYL-[ACYL-CARRIER-PROTEIN] REDUCTASE, CHLOROPLASTIC"/>
    <property type="match status" value="1"/>
</dbReference>
<gene>
    <name evidence="2" type="primary">fabG2</name>
    <name evidence="2" type="ORF">POT9AD_3691</name>
</gene>
<accession>A0A653B7P4</accession>
<dbReference type="EC" id="1.1.1.100" evidence="2"/>
<dbReference type="InterPro" id="IPR002347">
    <property type="entry name" value="SDR_fam"/>
</dbReference>
<dbReference type="InterPro" id="IPR036291">
    <property type="entry name" value="NAD(P)-bd_dom_sf"/>
</dbReference>
<dbReference type="GO" id="GO:0004316">
    <property type="term" value="F:3-oxoacyl-[acyl-carrier-protein] reductase (NADPH) activity"/>
    <property type="evidence" value="ECO:0007669"/>
    <property type="project" value="UniProtKB-EC"/>
</dbReference>
<dbReference type="PRINTS" id="PR00081">
    <property type="entry name" value="GDHRDH"/>
</dbReference>
<dbReference type="FunFam" id="3.40.50.720:FF:000084">
    <property type="entry name" value="Short-chain dehydrogenase reductase"/>
    <property type="match status" value="1"/>
</dbReference>
<dbReference type="PANTHER" id="PTHR42760">
    <property type="entry name" value="SHORT-CHAIN DEHYDROGENASES/REDUCTASES FAMILY MEMBER"/>
    <property type="match status" value="1"/>
</dbReference>
<evidence type="ECO:0000256" key="1">
    <source>
        <dbReference type="ARBA" id="ARBA00006484"/>
    </source>
</evidence>
<dbReference type="OrthoDB" id="9806974at2"/>
<sequence length="261" mass="27744">MKHAPPYVPGHQLLAGKSVLITAAAGAGIGYAAARRCAEEGCRALMISDIHPRRLEEAVARLKAETGLQAIHGQLCNVAVEDEVQALVSAAEQALEGVDVLINNAGLGGQKRLSAMSDDDWLRVIDVTLNGTFRMTRAMLPHMEKRGAGAIVNNASVLGWRAQKEQAHYAAAKAGVMALTRCSAVEAAEHGVRINAVAPSIALHDFLKKASSQELLEQLASREAFGRAAEVWEVANVMIFLASDYASYLVGEVLSVSSQHA</sequence>
<protein>
    <submittedName>
        <fullName evidence="2">3-oxoacyl-ACP reductase</fullName>
        <ecNumber evidence="2">1.1.1.100</ecNumber>
    </submittedName>
</protein>
<dbReference type="EMBL" id="LR130779">
    <property type="protein sequence ID" value="VDN64666.1"/>
    <property type="molecule type" value="Genomic_DNA"/>
</dbReference>
<dbReference type="SUPFAM" id="SSF51735">
    <property type="entry name" value="NAD(P)-binding Rossmann-fold domains"/>
    <property type="match status" value="1"/>
</dbReference>
<keyword evidence="2" id="KW-0560">Oxidoreductase</keyword>
<dbReference type="GO" id="GO:0030497">
    <property type="term" value="P:fatty acid elongation"/>
    <property type="evidence" value="ECO:0007669"/>
    <property type="project" value="TreeGrafter"/>
</dbReference>
<dbReference type="CDD" id="cd05233">
    <property type="entry name" value="SDR_c"/>
    <property type="match status" value="1"/>
</dbReference>
<evidence type="ECO:0000313" key="2">
    <source>
        <dbReference type="EMBL" id="VDN64666.1"/>
    </source>
</evidence>
<dbReference type="NCBIfam" id="NF005880">
    <property type="entry name" value="PRK07831.1"/>
    <property type="match status" value="1"/>
</dbReference>
<dbReference type="AlphaFoldDB" id="A0A653B7P4"/>